<dbReference type="InterPro" id="IPR047526">
    <property type="entry name" value="TNR19/27/EDAR"/>
</dbReference>
<feature type="transmembrane region" description="Helical" evidence="11">
    <location>
        <begin position="157"/>
        <end position="181"/>
    </location>
</feature>
<feature type="domain" description="TNFR-Cys" evidence="13">
    <location>
        <begin position="62"/>
        <end position="102"/>
    </location>
</feature>
<gene>
    <name evidence="14" type="primary">eda2r</name>
</gene>
<feature type="domain" description="TNFR-Cys" evidence="13">
    <location>
        <begin position="22"/>
        <end position="60"/>
    </location>
</feature>
<feature type="region of interest" description="Disordered" evidence="10">
    <location>
        <begin position="261"/>
        <end position="306"/>
    </location>
</feature>
<dbReference type="PANTHER" id="PTHR12120">
    <property type="entry name" value="TNFR-CYS DOMAIN-CONTAINING PROTEIN"/>
    <property type="match status" value="1"/>
</dbReference>
<evidence type="ECO:0000256" key="1">
    <source>
        <dbReference type="ARBA" id="ARBA00004167"/>
    </source>
</evidence>
<dbReference type="InterPro" id="IPR001368">
    <property type="entry name" value="TNFR/NGFR_Cys_rich_reg"/>
</dbReference>
<dbReference type="GO" id="GO:0038023">
    <property type="term" value="F:signaling receptor activity"/>
    <property type="evidence" value="ECO:0007669"/>
    <property type="project" value="InterPro"/>
</dbReference>
<keyword evidence="2 11" id="KW-0812">Transmembrane</keyword>
<dbReference type="Proteomes" id="UP000694397">
    <property type="component" value="Chromosome 14"/>
</dbReference>
<dbReference type="SUPFAM" id="SSF57586">
    <property type="entry name" value="TNF receptor-like"/>
    <property type="match status" value="1"/>
</dbReference>
<dbReference type="AlphaFoldDB" id="A0A8C9RIV5"/>
<organism evidence="14 15">
    <name type="scientific">Scleropages formosus</name>
    <name type="common">Asian bonytongue</name>
    <name type="synonym">Osteoglossum formosum</name>
    <dbReference type="NCBI Taxonomy" id="113540"/>
    <lineage>
        <taxon>Eukaryota</taxon>
        <taxon>Metazoa</taxon>
        <taxon>Chordata</taxon>
        <taxon>Craniata</taxon>
        <taxon>Vertebrata</taxon>
        <taxon>Euteleostomi</taxon>
        <taxon>Actinopterygii</taxon>
        <taxon>Neopterygii</taxon>
        <taxon>Teleostei</taxon>
        <taxon>Osteoglossocephala</taxon>
        <taxon>Osteoglossomorpha</taxon>
        <taxon>Osteoglossiformes</taxon>
        <taxon>Osteoglossidae</taxon>
        <taxon>Scleropages</taxon>
    </lineage>
</organism>
<evidence type="ECO:0000256" key="5">
    <source>
        <dbReference type="ARBA" id="ARBA00023136"/>
    </source>
</evidence>
<keyword evidence="3" id="KW-0677">Repeat</keyword>
<dbReference type="CTD" id="60401"/>
<sequence length="498" mass="54533">MFWMINVKYMLCSCFRGFISMACAENEYYYNGECRVCPQCAPGHQLLEECSYGSGGDARCGPCHPRSYKEDWGHHNCRLCTSCSQLNRQQTSPCTARKNTVCGECLPGFYSKMRIDGTADLECMPCGLSSASESQCTRHEAVDAGKDVNPETLLHNAAVPTAICGAVTVTIVLSLLVFVYFRRASLKKVFKGCSGSRHRAVAVTAIRNGDTLTQNLEKEVQVSAPFEVPSVEDFPAALKSCLQTCGFSEVTVATHQVQSRCSSSSSEMQPLMRNSSCSHCSSESYNMPEDGSHTEEPPPPPQLDGYCASDKQGEHRHAPVECTETDFQNSLNSDGSTISVKVGAPIPTVDSSAENMPSVPPAQPAERASDSHQQPCSSCSTTVPDILMLTRKSCAQMQGVHLGKLPQALVDTLALKLDSSFPAVKNYQQVALDLGIPPEVVRSLEGFNHVFHYLSSCTLRTVPDLINTFYRLQRFDTLLLLCEYAAQSRHLNTSDRQR</sequence>
<comment type="caution">
    <text evidence="9">Lacks conserved residue(s) required for the propagation of feature annotation.</text>
</comment>
<keyword evidence="5 11" id="KW-0472">Membrane</keyword>
<reference evidence="14 15" key="1">
    <citation type="submission" date="2019-04" db="EMBL/GenBank/DDBJ databases">
        <authorList>
            <consortium name="Wellcome Sanger Institute Data Sharing"/>
        </authorList>
    </citation>
    <scope>NUCLEOTIDE SEQUENCE [LARGE SCALE GENOMIC DNA]</scope>
</reference>
<accession>A0A8C9RIV5</accession>
<dbReference type="PANTHER" id="PTHR12120:SF1">
    <property type="entry name" value="TUMOR NECROSIS FACTOR RECEPTOR SUPERFAMILY MEMBER 19"/>
    <property type="match status" value="1"/>
</dbReference>
<keyword evidence="7" id="KW-0675">Receptor</keyword>
<evidence type="ECO:0000256" key="8">
    <source>
        <dbReference type="ARBA" id="ARBA00023180"/>
    </source>
</evidence>
<evidence type="ECO:0000256" key="12">
    <source>
        <dbReference type="SAM" id="SignalP"/>
    </source>
</evidence>
<dbReference type="Ensembl" id="ENSSFOT00015013422.2">
    <property type="protein sequence ID" value="ENSSFOP00015013256.2"/>
    <property type="gene ID" value="ENSSFOG00015008531.2"/>
</dbReference>
<evidence type="ECO:0000256" key="3">
    <source>
        <dbReference type="ARBA" id="ARBA00022737"/>
    </source>
</evidence>
<name>A0A8C9RIV5_SCLFO</name>
<evidence type="ECO:0000313" key="15">
    <source>
        <dbReference type="Proteomes" id="UP000694397"/>
    </source>
</evidence>
<protein>
    <recommendedName>
        <fullName evidence="13">TNFR-Cys domain-containing protein</fullName>
    </recommendedName>
</protein>
<keyword evidence="15" id="KW-1185">Reference proteome</keyword>
<proteinExistence type="predicted"/>
<dbReference type="PROSITE" id="PS00652">
    <property type="entry name" value="TNFR_NGFR_1"/>
    <property type="match status" value="2"/>
</dbReference>
<feature type="disulfide bond" evidence="9">
    <location>
        <begin position="37"/>
        <end position="50"/>
    </location>
</feature>
<evidence type="ECO:0000259" key="13">
    <source>
        <dbReference type="PROSITE" id="PS50050"/>
    </source>
</evidence>
<evidence type="ECO:0000256" key="4">
    <source>
        <dbReference type="ARBA" id="ARBA00022989"/>
    </source>
</evidence>
<dbReference type="SMART" id="SM00208">
    <property type="entry name" value="TNFR"/>
    <property type="match status" value="2"/>
</dbReference>
<comment type="subcellular location">
    <subcellularLocation>
        <location evidence="1">Membrane</location>
        <topology evidence="1">Single-pass membrane protein</topology>
    </subcellularLocation>
</comment>
<keyword evidence="6 9" id="KW-1015">Disulfide bond</keyword>
<keyword evidence="12" id="KW-0732">Signal</keyword>
<feature type="repeat" description="TNFR-Cys" evidence="9">
    <location>
        <begin position="62"/>
        <end position="102"/>
    </location>
</feature>
<feature type="chain" id="PRO_5034871322" description="TNFR-Cys domain-containing protein" evidence="12">
    <location>
        <begin position="25"/>
        <end position="498"/>
    </location>
</feature>
<dbReference type="GeneID" id="108919970"/>
<feature type="repeat" description="TNFR-Cys" evidence="9">
    <location>
        <begin position="22"/>
        <end position="60"/>
    </location>
</feature>
<reference evidence="14" key="2">
    <citation type="submission" date="2025-08" db="UniProtKB">
        <authorList>
            <consortium name="Ensembl"/>
        </authorList>
    </citation>
    <scope>IDENTIFICATION</scope>
</reference>
<feature type="region of interest" description="Disordered" evidence="10">
    <location>
        <begin position="350"/>
        <end position="376"/>
    </location>
</feature>
<feature type="compositionally biased region" description="Low complexity" evidence="10">
    <location>
        <begin position="275"/>
        <end position="284"/>
    </location>
</feature>
<dbReference type="RefSeq" id="XP_018583923.2">
    <property type="nucleotide sequence ID" value="XM_018728407.2"/>
</dbReference>
<reference evidence="14" key="3">
    <citation type="submission" date="2025-09" db="UniProtKB">
        <authorList>
            <consortium name="Ensembl"/>
        </authorList>
    </citation>
    <scope>IDENTIFICATION</scope>
</reference>
<evidence type="ECO:0000256" key="10">
    <source>
        <dbReference type="SAM" id="MobiDB-lite"/>
    </source>
</evidence>
<evidence type="ECO:0000256" key="11">
    <source>
        <dbReference type="SAM" id="Phobius"/>
    </source>
</evidence>
<dbReference type="GO" id="GO:0046330">
    <property type="term" value="P:positive regulation of JNK cascade"/>
    <property type="evidence" value="ECO:0007669"/>
    <property type="project" value="InterPro"/>
</dbReference>
<feature type="signal peptide" evidence="12">
    <location>
        <begin position="1"/>
        <end position="24"/>
    </location>
</feature>
<dbReference type="PROSITE" id="PS50050">
    <property type="entry name" value="TNFR_NGFR_2"/>
    <property type="match status" value="2"/>
</dbReference>
<evidence type="ECO:0000256" key="6">
    <source>
        <dbReference type="ARBA" id="ARBA00023157"/>
    </source>
</evidence>
<dbReference type="GO" id="GO:0043123">
    <property type="term" value="P:positive regulation of canonical NF-kappaB signal transduction"/>
    <property type="evidence" value="ECO:0007669"/>
    <property type="project" value="InterPro"/>
</dbReference>
<dbReference type="KEGG" id="sfm:108919970"/>
<keyword evidence="8" id="KW-0325">Glycoprotein</keyword>
<dbReference type="GeneTree" id="ENSGT00940000153259"/>
<evidence type="ECO:0000256" key="2">
    <source>
        <dbReference type="ARBA" id="ARBA00022692"/>
    </source>
</evidence>
<dbReference type="OrthoDB" id="10017617at2759"/>
<keyword evidence="4 11" id="KW-1133">Transmembrane helix</keyword>
<dbReference type="GO" id="GO:0005886">
    <property type="term" value="C:plasma membrane"/>
    <property type="evidence" value="ECO:0007669"/>
    <property type="project" value="TreeGrafter"/>
</dbReference>
<evidence type="ECO:0000256" key="9">
    <source>
        <dbReference type="PROSITE-ProRule" id="PRU00206"/>
    </source>
</evidence>
<evidence type="ECO:0000256" key="7">
    <source>
        <dbReference type="ARBA" id="ARBA00023170"/>
    </source>
</evidence>
<evidence type="ECO:0000313" key="14">
    <source>
        <dbReference type="Ensembl" id="ENSSFOP00015013256.2"/>
    </source>
</evidence>
<dbReference type="Gene3D" id="2.10.50.10">
    <property type="entry name" value="Tumor Necrosis Factor Receptor, subunit A, domain 2"/>
    <property type="match status" value="2"/>
</dbReference>